<evidence type="ECO:0000256" key="2">
    <source>
        <dbReference type="ARBA" id="ARBA00022763"/>
    </source>
</evidence>
<keyword evidence="5" id="KW-0548">Nucleotidyltransferase</keyword>
<sequence>MTTTPTAATVLHLRLHRADFETYRDHFAVLADTTPVVQALPPDRALLQLSGAVSYFRLPPAALADRLQTRLAARYGLVTTGGIGPNRLLATIAADTAAPGTVHTLPDDHRLQQAFLHRQDVRLLPGIGPALEKKLTRYGIGTIGELAALPPATVQRIAGAATGRLLLERTHGTDRRTVTPSGPPATIASTARFDRDVLDPDQIRQTLLHLVTDLGARLRAADQTCRALELQVTFADRSNITRSRTLPEATSHTPALRDALYSLHTRLGLQRARIRTITARAGDLGEQQSAAVQLTFDRPTESARTLEPVIDRANARFGTGTLAPAVLSAGPRRPVIGAGRSRYGSHGMFVDHRPGRA</sequence>
<dbReference type="InterPro" id="IPR001126">
    <property type="entry name" value="UmuC"/>
</dbReference>
<reference evidence="5 6" key="1">
    <citation type="submission" date="2022-06" db="EMBL/GenBank/DDBJ databases">
        <title>Sequencing the genomes of 1000 actinobacteria strains.</title>
        <authorList>
            <person name="Klenk H.-P."/>
        </authorList>
    </citation>
    <scope>NUCLEOTIDE SEQUENCE [LARGE SCALE GENOMIC DNA]</scope>
    <source>
        <strain evidence="5 6">DSM 41656</strain>
    </source>
</reference>
<dbReference type="Pfam" id="PF00817">
    <property type="entry name" value="IMS"/>
    <property type="match status" value="1"/>
</dbReference>
<evidence type="ECO:0000313" key="5">
    <source>
        <dbReference type="EMBL" id="MCP2314156.1"/>
    </source>
</evidence>
<evidence type="ECO:0000313" key="6">
    <source>
        <dbReference type="Proteomes" id="UP001206483"/>
    </source>
</evidence>
<comment type="similarity">
    <text evidence="1">Belongs to the DNA polymerase type-Y family.</text>
</comment>
<comment type="function">
    <text evidence="3">Poorly processive, error-prone DNA polymerase involved in untargeted mutagenesis. Copies undamaged DNA at stalled replication forks, which arise in vivo from mismatched or misaligned primer ends. These misaligned primers can be extended by PolIV. Exhibits no 3'-5' exonuclease (proofreading) activity. May be involved in translesional synthesis, in conjunction with the beta clamp from PolIII.</text>
</comment>
<protein>
    <submittedName>
        <fullName evidence="5">DNA polymerase-4</fullName>
        <ecNumber evidence="5">2.7.7.7</ecNumber>
    </submittedName>
</protein>
<dbReference type="SUPFAM" id="SSF56672">
    <property type="entry name" value="DNA/RNA polymerases"/>
    <property type="match status" value="1"/>
</dbReference>
<dbReference type="PANTHER" id="PTHR35369">
    <property type="entry name" value="BLR3025 PROTEIN-RELATED"/>
    <property type="match status" value="1"/>
</dbReference>
<evidence type="ECO:0000256" key="1">
    <source>
        <dbReference type="ARBA" id="ARBA00010945"/>
    </source>
</evidence>
<comment type="caution">
    <text evidence="5">The sequence shown here is derived from an EMBL/GenBank/DDBJ whole genome shotgun (WGS) entry which is preliminary data.</text>
</comment>
<dbReference type="RefSeq" id="WP_253804489.1">
    <property type="nucleotide sequence ID" value="NZ_BAAAUB010000007.1"/>
</dbReference>
<dbReference type="InterPro" id="IPR043128">
    <property type="entry name" value="Rev_trsase/Diguanyl_cyclase"/>
</dbReference>
<dbReference type="Gene3D" id="3.30.70.270">
    <property type="match status" value="1"/>
</dbReference>
<evidence type="ECO:0000259" key="4">
    <source>
        <dbReference type="PROSITE" id="PS50173"/>
    </source>
</evidence>
<dbReference type="InterPro" id="IPR036775">
    <property type="entry name" value="DNA_pol_Y-fam_lit_finger_sf"/>
</dbReference>
<dbReference type="Gene3D" id="1.10.150.20">
    <property type="entry name" value="5' to 3' exonuclease, C-terminal subdomain"/>
    <property type="match status" value="1"/>
</dbReference>
<evidence type="ECO:0000256" key="3">
    <source>
        <dbReference type="ARBA" id="ARBA00025589"/>
    </source>
</evidence>
<proteinExistence type="inferred from homology"/>
<dbReference type="InterPro" id="IPR017961">
    <property type="entry name" value="DNA_pol_Y-fam_little_finger"/>
</dbReference>
<dbReference type="PROSITE" id="PS50173">
    <property type="entry name" value="UMUC"/>
    <property type="match status" value="1"/>
</dbReference>
<dbReference type="Pfam" id="PF11799">
    <property type="entry name" value="IMS_C"/>
    <property type="match status" value="1"/>
</dbReference>
<feature type="domain" description="UmuC" evidence="4">
    <location>
        <begin position="27"/>
        <end position="128"/>
    </location>
</feature>
<dbReference type="EC" id="2.7.7.7" evidence="5"/>
<keyword evidence="5" id="KW-0808">Transferase</keyword>
<dbReference type="GO" id="GO:0003887">
    <property type="term" value="F:DNA-directed DNA polymerase activity"/>
    <property type="evidence" value="ECO:0007669"/>
    <property type="project" value="UniProtKB-EC"/>
</dbReference>
<dbReference type="InterPro" id="IPR053848">
    <property type="entry name" value="IMS_HHH_1"/>
</dbReference>
<dbReference type="InterPro" id="IPR050356">
    <property type="entry name" value="SulA_CellDiv_inhibitor"/>
</dbReference>
<keyword evidence="2" id="KW-0227">DNA damage</keyword>
<dbReference type="Pfam" id="PF21999">
    <property type="entry name" value="IMS_HHH_1"/>
    <property type="match status" value="1"/>
</dbReference>
<accession>A0ABT1JBV2</accession>
<dbReference type="EMBL" id="JAMZDX010000008">
    <property type="protein sequence ID" value="MCP2314156.1"/>
    <property type="molecule type" value="Genomic_DNA"/>
</dbReference>
<dbReference type="InterPro" id="IPR043502">
    <property type="entry name" value="DNA/RNA_pol_sf"/>
</dbReference>
<name>A0ABT1JBV2_9ACTN</name>
<gene>
    <name evidence="5" type="ORF">FHR36_007355</name>
</gene>
<dbReference type="PANTHER" id="PTHR35369:SF2">
    <property type="entry name" value="BLR3025 PROTEIN"/>
    <property type="match status" value="1"/>
</dbReference>
<dbReference type="Gene3D" id="3.30.1490.100">
    <property type="entry name" value="DNA polymerase, Y-family, little finger domain"/>
    <property type="match status" value="1"/>
</dbReference>
<keyword evidence="6" id="KW-1185">Reference proteome</keyword>
<dbReference type="Proteomes" id="UP001206483">
    <property type="component" value="Unassembled WGS sequence"/>
</dbReference>
<dbReference type="SUPFAM" id="SSF100879">
    <property type="entry name" value="Lesion bypass DNA polymerase (Y-family), little finger domain"/>
    <property type="match status" value="1"/>
</dbReference>
<organism evidence="5 6">
    <name type="scientific">Kitasatospora paracochleata</name>
    <dbReference type="NCBI Taxonomy" id="58354"/>
    <lineage>
        <taxon>Bacteria</taxon>
        <taxon>Bacillati</taxon>
        <taxon>Actinomycetota</taxon>
        <taxon>Actinomycetes</taxon>
        <taxon>Kitasatosporales</taxon>
        <taxon>Streptomycetaceae</taxon>
        <taxon>Kitasatospora</taxon>
    </lineage>
</organism>